<dbReference type="AlphaFoldDB" id="A0A8K0NW15"/>
<dbReference type="PROSITE" id="PS50096">
    <property type="entry name" value="IQ"/>
    <property type="match status" value="1"/>
</dbReference>
<accession>A0A8K0NW15</accession>
<reference evidence="2" key="2">
    <citation type="submission" date="2017-10" db="EMBL/GenBank/DDBJ databases">
        <title>Ladona fulva Genome sequencing and assembly.</title>
        <authorList>
            <person name="Murali S."/>
            <person name="Richards S."/>
            <person name="Bandaranaike D."/>
            <person name="Bellair M."/>
            <person name="Blankenburg K."/>
            <person name="Chao H."/>
            <person name="Dinh H."/>
            <person name="Doddapaneni H."/>
            <person name="Dugan-Rocha S."/>
            <person name="Elkadiri S."/>
            <person name="Gnanaolivu R."/>
            <person name="Hernandez B."/>
            <person name="Skinner E."/>
            <person name="Javaid M."/>
            <person name="Lee S."/>
            <person name="Li M."/>
            <person name="Ming W."/>
            <person name="Munidasa M."/>
            <person name="Muniz J."/>
            <person name="Nguyen L."/>
            <person name="Hughes D."/>
            <person name="Osuji N."/>
            <person name="Pu L.-L."/>
            <person name="Puazo M."/>
            <person name="Qu C."/>
            <person name="Quiroz J."/>
            <person name="Raj R."/>
            <person name="Weissenberger G."/>
            <person name="Xin Y."/>
            <person name="Zou X."/>
            <person name="Han Y."/>
            <person name="Worley K."/>
            <person name="Muzny D."/>
            <person name="Gibbs R."/>
        </authorList>
    </citation>
    <scope>NUCLEOTIDE SEQUENCE</scope>
    <source>
        <strain evidence="2">Sampled in the wild</strain>
    </source>
</reference>
<evidence type="ECO:0000313" key="3">
    <source>
        <dbReference type="Proteomes" id="UP000792457"/>
    </source>
</evidence>
<dbReference type="Proteomes" id="UP000792457">
    <property type="component" value="Unassembled WGS sequence"/>
</dbReference>
<dbReference type="Gene3D" id="6.10.220.10">
    <property type="match status" value="1"/>
</dbReference>
<proteinExistence type="predicted"/>
<feature type="compositionally biased region" description="Basic and acidic residues" evidence="1">
    <location>
        <begin position="98"/>
        <end position="141"/>
    </location>
</feature>
<name>A0A8K0NW15_LADFU</name>
<organism evidence="2 3">
    <name type="scientific">Ladona fulva</name>
    <name type="common">Scarce chaser dragonfly</name>
    <name type="synonym">Libellula fulva</name>
    <dbReference type="NCBI Taxonomy" id="123851"/>
    <lineage>
        <taxon>Eukaryota</taxon>
        <taxon>Metazoa</taxon>
        <taxon>Ecdysozoa</taxon>
        <taxon>Arthropoda</taxon>
        <taxon>Hexapoda</taxon>
        <taxon>Insecta</taxon>
        <taxon>Pterygota</taxon>
        <taxon>Palaeoptera</taxon>
        <taxon>Odonata</taxon>
        <taxon>Epiprocta</taxon>
        <taxon>Anisoptera</taxon>
        <taxon>Libelluloidea</taxon>
        <taxon>Libellulidae</taxon>
        <taxon>Ladona</taxon>
    </lineage>
</organism>
<dbReference type="EMBL" id="KZ308291">
    <property type="protein sequence ID" value="KAG8226625.1"/>
    <property type="molecule type" value="Genomic_DNA"/>
</dbReference>
<keyword evidence="3" id="KW-1185">Reference proteome</keyword>
<sequence>MIQKYCRMYLAKKQHQPRYKGIMKIKSLQSMLTKMEGIIKQLKKEREKSEAEVKTLKADMNHAILEIRTNQKITPKRINDLHTELMNKSNNQMSLLQKKVEQQRNAEEQEKMRKLKEQMEKERLRKEEEERRKREEEENRR</sequence>
<comment type="caution">
    <text evidence="2">The sequence shown here is derived from an EMBL/GenBank/DDBJ whole genome shotgun (WGS) entry which is preliminary data.</text>
</comment>
<protein>
    <submittedName>
        <fullName evidence="2">Uncharacterized protein</fullName>
    </submittedName>
</protein>
<reference evidence="2" key="1">
    <citation type="submission" date="2013-04" db="EMBL/GenBank/DDBJ databases">
        <authorList>
            <person name="Qu J."/>
            <person name="Murali S.C."/>
            <person name="Bandaranaike D."/>
            <person name="Bellair M."/>
            <person name="Blankenburg K."/>
            <person name="Chao H."/>
            <person name="Dinh H."/>
            <person name="Doddapaneni H."/>
            <person name="Downs B."/>
            <person name="Dugan-Rocha S."/>
            <person name="Elkadiri S."/>
            <person name="Gnanaolivu R.D."/>
            <person name="Hernandez B."/>
            <person name="Javaid M."/>
            <person name="Jayaseelan J.C."/>
            <person name="Lee S."/>
            <person name="Li M."/>
            <person name="Ming W."/>
            <person name="Munidasa M."/>
            <person name="Muniz J."/>
            <person name="Nguyen L."/>
            <person name="Ongeri F."/>
            <person name="Osuji N."/>
            <person name="Pu L.-L."/>
            <person name="Puazo M."/>
            <person name="Qu C."/>
            <person name="Quiroz J."/>
            <person name="Raj R."/>
            <person name="Weissenberger G."/>
            <person name="Xin Y."/>
            <person name="Zou X."/>
            <person name="Han Y."/>
            <person name="Richards S."/>
            <person name="Worley K."/>
            <person name="Muzny D."/>
            <person name="Gibbs R."/>
        </authorList>
    </citation>
    <scope>NUCLEOTIDE SEQUENCE</scope>
    <source>
        <strain evidence="2">Sampled in the wild</strain>
    </source>
</reference>
<gene>
    <name evidence="2" type="ORF">J437_LFUL005276</name>
</gene>
<evidence type="ECO:0000313" key="2">
    <source>
        <dbReference type="EMBL" id="KAG8226625.1"/>
    </source>
</evidence>
<dbReference type="OrthoDB" id="6108017at2759"/>
<feature type="region of interest" description="Disordered" evidence="1">
    <location>
        <begin position="89"/>
        <end position="141"/>
    </location>
</feature>
<evidence type="ECO:0000256" key="1">
    <source>
        <dbReference type="SAM" id="MobiDB-lite"/>
    </source>
</evidence>
<feature type="non-terminal residue" evidence="2">
    <location>
        <position position="1"/>
    </location>
</feature>